<feature type="chain" id="PRO_5042967990" description="Saposin B-type domain-containing protein" evidence="1">
    <location>
        <begin position="17"/>
        <end position="109"/>
    </location>
</feature>
<dbReference type="EMBL" id="JAGTTL010000015">
    <property type="protein sequence ID" value="KAK6312287.1"/>
    <property type="molecule type" value="Genomic_DNA"/>
</dbReference>
<accession>A0AAN8LH65</accession>
<reference evidence="2 3" key="1">
    <citation type="submission" date="2021-04" db="EMBL/GenBank/DDBJ databases">
        <authorList>
            <person name="De Guttry C."/>
            <person name="Zahm M."/>
            <person name="Klopp C."/>
            <person name="Cabau C."/>
            <person name="Louis A."/>
            <person name="Berthelot C."/>
            <person name="Parey E."/>
            <person name="Roest Crollius H."/>
            <person name="Montfort J."/>
            <person name="Robinson-Rechavi M."/>
            <person name="Bucao C."/>
            <person name="Bouchez O."/>
            <person name="Gislard M."/>
            <person name="Lluch J."/>
            <person name="Milhes M."/>
            <person name="Lampietro C."/>
            <person name="Lopez Roques C."/>
            <person name="Donnadieu C."/>
            <person name="Braasch I."/>
            <person name="Desvignes T."/>
            <person name="Postlethwait J."/>
            <person name="Bobe J."/>
            <person name="Wedekind C."/>
            <person name="Guiguen Y."/>
        </authorList>
    </citation>
    <scope>NUCLEOTIDE SEQUENCE [LARGE SCALE GENOMIC DNA]</scope>
    <source>
        <strain evidence="2">Cs_M1</strain>
        <tissue evidence="2">Blood</tissue>
    </source>
</reference>
<keyword evidence="1" id="KW-0732">Signal</keyword>
<evidence type="ECO:0008006" key="4">
    <source>
        <dbReference type="Google" id="ProtNLM"/>
    </source>
</evidence>
<dbReference type="AlphaFoldDB" id="A0AAN8LH65"/>
<name>A0AAN8LH65_9TELE</name>
<proteinExistence type="predicted"/>
<comment type="caution">
    <text evidence="2">The sequence shown here is derived from an EMBL/GenBank/DDBJ whole genome shotgun (WGS) entry which is preliminary data.</text>
</comment>
<protein>
    <recommendedName>
        <fullName evidence="4">Saposin B-type domain-containing protein</fullName>
    </recommendedName>
</protein>
<feature type="signal peptide" evidence="1">
    <location>
        <begin position="1"/>
        <end position="16"/>
    </location>
</feature>
<evidence type="ECO:0000256" key="1">
    <source>
        <dbReference type="SAM" id="SignalP"/>
    </source>
</evidence>
<keyword evidence="3" id="KW-1185">Reference proteome</keyword>
<gene>
    <name evidence="2" type="ORF">J4Q44_G00179510</name>
</gene>
<evidence type="ECO:0000313" key="3">
    <source>
        <dbReference type="Proteomes" id="UP001356427"/>
    </source>
</evidence>
<evidence type="ECO:0000313" key="2">
    <source>
        <dbReference type="EMBL" id="KAK6312287.1"/>
    </source>
</evidence>
<organism evidence="2 3">
    <name type="scientific">Coregonus suidteri</name>
    <dbReference type="NCBI Taxonomy" id="861788"/>
    <lineage>
        <taxon>Eukaryota</taxon>
        <taxon>Metazoa</taxon>
        <taxon>Chordata</taxon>
        <taxon>Craniata</taxon>
        <taxon>Vertebrata</taxon>
        <taxon>Euteleostomi</taxon>
        <taxon>Actinopterygii</taxon>
        <taxon>Neopterygii</taxon>
        <taxon>Teleostei</taxon>
        <taxon>Protacanthopterygii</taxon>
        <taxon>Salmoniformes</taxon>
        <taxon>Salmonidae</taxon>
        <taxon>Coregoninae</taxon>
        <taxon>Coregonus</taxon>
    </lineage>
</organism>
<sequence>MRNLLLFVCLFELLAAQTDDVDCYTYCESCLTTAQEIESILKKYTAESRRDVVEKLVSGAVCGTAPFHKNGQLSKENMKTSCKYLFDVHHEEFRTALLGREAERLDIAL</sequence>
<dbReference type="Proteomes" id="UP001356427">
    <property type="component" value="Unassembled WGS sequence"/>
</dbReference>